<dbReference type="InterPro" id="IPR051419">
    <property type="entry name" value="Lys/N-term_MeTrsfase_sf"/>
</dbReference>
<feature type="region of interest" description="Disordered" evidence="4">
    <location>
        <begin position="121"/>
        <end position="157"/>
    </location>
</feature>
<proteinExistence type="inferred from homology"/>
<accession>A0A7S3IFR0</accession>
<dbReference type="PANTHER" id="PTHR12176">
    <property type="entry name" value="SAM-DEPENDENT METHYLTRANSFERASE SUPERFAMILY PROTEIN"/>
    <property type="match status" value="1"/>
</dbReference>
<sequence>MDVRNLQFKDGYFDVVIDKALLDAIVCGGGAVENSHMMLSEIHRVLSPTGTYICITHGKEKQRKKYLKNVKRFNWMRMKFPLQKPQVGQTQKEHKIPKEDDKKNFHFLYVCKKQVQPVIDSSDEEAVAHEQARIEMERKKAEDQTKISDSDTDAGNK</sequence>
<organism evidence="6">
    <name type="scientific">Strombidium inclinatum</name>
    <dbReference type="NCBI Taxonomy" id="197538"/>
    <lineage>
        <taxon>Eukaryota</taxon>
        <taxon>Sar</taxon>
        <taxon>Alveolata</taxon>
        <taxon>Ciliophora</taxon>
        <taxon>Intramacronucleata</taxon>
        <taxon>Spirotrichea</taxon>
        <taxon>Oligotrichia</taxon>
        <taxon>Strombidiidae</taxon>
        <taxon>Strombidium</taxon>
    </lineage>
</organism>
<feature type="domain" description="Methyltransferase type 11" evidence="5">
    <location>
        <begin position="2"/>
        <end position="54"/>
    </location>
</feature>
<evidence type="ECO:0000256" key="4">
    <source>
        <dbReference type="SAM" id="MobiDB-lite"/>
    </source>
</evidence>
<evidence type="ECO:0000256" key="3">
    <source>
        <dbReference type="ARBA" id="ARBA00022679"/>
    </source>
</evidence>
<evidence type="ECO:0000256" key="1">
    <source>
        <dbReference type="ARBA" id="ARBA00008361"/>
    </source>
</evidence>
<dbReference type="SUPFAM" id="SSF53335">
    <property type="entry name" value="S-adenosyl-L-methionine-dependent methyltransferases"/>
    <property type="match status" value="1"/>
</dbReference>
<dbReference type="EMBL" id="HBIH01007057">
    <property type="protein sequence ID" value="CAE0322329.1"/>
    <property type="molecule type" value="Transcribed_RNA"/>
</dbReference>
<dbReference type="Pfam" id="PF08241">
    <property type="entry name" value="Methyltransf_11"/>
    <property type="match status" value="1"/>
</dbReference>
<dbReference type="AlphaFoldDB" id="A0A7S3IFR0"/>
<dbReference type="InterPro" id="IPR013216">
    <property type="entry name" value="Methyltransf_11"/>
</dbReference>
<evidence type="ECO:0000259" key="5">
    <source>
        <dbReference type="Pfam" id="PF08241"/>
    </source>
</evidence>
<comment type="similarity">
    <text evidence="1">Belongs to the methyltransferase superfamily.</text>
</comment>
<reference evidence="6" key="1">
    <citation type="submission" date="2021-01" db="EMBL/GenBank/DDBJ databases">
        <authorList>
            <person name="Corre E."/>
            <person name="Pelletier E."/>
            <person name="Niang G."/>
            <person name="Scheremetjew M."/>
            <person name="Finn R."/>
            <person name="Kale V."/>
            <person name="Holt S."/>
            <person name="Cochrane G."/>
            <person name="Meng A."/>
            <person name="Brown T."/>
            <person name="Cohen L."/>
        </authorList>
    </citation>
    <scope>NUCLEOTIDE SEQUENCE</scope>
    <source>
        <strain evidence="6">S3</strain>
    </source>
</reference>
<dbReference type="PANTHER" id="PTHR12176:SF79">
    <property type="entry name" value="METHYLTRANSFERASE TYPE 11 DOMAIN-CONTAINING PROTEIN"/>
    <property type="match status" value="1"/>
</dbReference>
<protein>
    <recommendedName>
        <fullName evidence="5">Methyltransferase type 11 domain-containing protein</fullName>
    </recommendedName>
</protein>
<feature type="compositionally biased region" description="Basic and acidic residues" evidence="4">
    <location>
        <begin position="126"/>
        <end position="157"/>
    </location>
</feature>
<gene>
    <name evidence="6" type="ORF">SINC0208_LOCUS2912</name>
</gene>
<evidence type="ECO:0000256" key="2">
    <source>
        <dbReference type="ARBA" id="ARBA00022603"/>
    </source>
</evidence>
<keyword evidence="3" id="KW-0808">Transferase</keyword>
<keyword evidence="2" id="KW-0489">Methyltransferase</keyword>
<dbReference type="GO" id="GO:0008757">
    <property type="term" value="F:S-adenosylmethionine-dependent methyltransferase activity"/>
    <property type="evidence" value="ECO:0007669"/>
    <property type="project" value="InterPro"/>
</dbReference>
<evidence type="ECO:0000313" key="6">
    <source>
        <dbReference type="EMBL" id="CAE0322329.1"/>
    </source>
</evidence>
<dbReference type="GO" id="GO:0032259">
    <property type="term" value="P:methylation"/>
    <property type="evidence" value="ECO:0007669"/>
    <property type="project" value="UniProtKB-KW"/>
</dbReference>
<dbReference type="InterPro" id="IPR029063">
    <property type="entry name" value="SAM-dependent_MTases_sf"/>
</dbReference>
<dbReference type="Gene3D" id="3.40.50.150">
    <property type="entry name" value="Vaccinia Virus protein VP39"/>
    <property type="match status" value="1"/>
</dbReference>
<name>A0A7S3IFR0_9SPIT</name>